<dbReference type="AlphaFoldDB" id="A0A4Y7TRA6"/>
<keyword evidence="3" id="KW-1185">Reference proteome</keyword>
<feature type="region of interest" description="Disordered" evidence="1">
    <location>
        <begin position="20"/>
        <end position="46"/>
    </location>
</feature>
<sequence>MLDNYHNPWLDTDEMLDEQPQETGYDAPLDHTPIQTSATGNSSSHPPRVLNTGFACSSCASTLHKDSGSNEAGPAICNLVALACILALFTFDKDEAVRDEAVPPDQYLAGKGFFQALSTVTEAMKGQCQQPIVDLLNTPLFNSSLDLSNQYPLTTELSLEEAVSSAFRRPASEVEGAGSTQGYPVAVLIAKSDVRTEPSAHRNTAVTIAMHLRGPHLGRFALVRSKTNEGSLDGHLCIYFFNELTDLATKLAGEAGGAYTLYTLAPHGSDGATSIGVMKGSAVSSLPRGGHTPEAQSNTIEQESSAPESDSGPTRFAHPQEVAPEDAGGAPAEQSLGDDSKAPIQTSGDVQRGRAESPPPPYNHEGTTTNDRSPAQTVPDPPPPSSDSLDGEAKPRPARESTSRETKSYRQSANSDFGWMQALQSAGPIVHPLSRPRASQEIDITPKPATKEIEITPPFVHTGIQVITTTAASKSLKRFKAHCVLVQKGQT</sequence>
<feature type="compositionally biased region" description="Basic and acidic residues" evidence="1">
    <location>
        <begin position="391"/>
        <end position="408"/>
    </location>
</feature>
<dbReference type="EMBL" id="QPFP01000005">
    <property type="protein sequence ID" value="TEB36713.1"/>
    <property type="molecule type" value="Genomic_DNA"/>
</dbReference>
<feature type="compositionally biased region" description="Polar residues" evidence="1">
    <location>
        <begin position="33"/>
        <end position="45"/>
    </location>
</feature>
<name>A0A4Y7TRA6_COPMI</name>
<feature type="compositionally biased region" description="Polar residues" evidence="1">
    <location>
        <begin position="294"/>
        <end position="312"/>
    </location>
</feature>
<feature type="region of interest" description="Disordered" evidence="1">
    <location>
        <begin position="282"/>
        <end position="415"/>
    </location>
</feature>
<dbReference type="Proteomes" id="UP000298030">
    <property type="component" value="Unassembled WGS sequence"/>
</dbReference>
<protein>
    <submittedName>
        <fullName evidence="2">Uncharacterized protein</fullName>
    </submittedName>
</protein>
<reference evidence="2 3" key="1">
    <citation type="journal article" date="2019" name="Nat. Ecol. Evol.">
        <title>Megaphylogeny resolves global patterns of mushroom evolution.</title>
        <authorList>
            <person name="Varga T."/>
            <person name="Krizsan K."/>
            <person name="Foldi C."/>
            <person name="Dima B."/>
            <person name="Sanchez-Garcia M."/>
            <person name="Sanchez-Ramirez S."/>
            <person name="Szollosi G.J."/>
            <person name="Szarkandi J.G."/>
            <person name="Papp V."/>
            <person name="Albert L."/>
            <person name="Andreopoulos W."/>
            <person name="Angelini C."/>
            <person name="Antonin V."/>
            <person name="Barry K.W."/>
            <person name="Bougher N.L."/>
            <person name="Buchanan P."/>
            <person name="Buyck B."/>
            <person name="Bense V."/>
            <person name="Catcheside P."/>
            <person name="Chovatia M."/>
            <person name="Cooper J."/>
            <person name="Damon W."/>
            <person name="Desjardin D."/>
            <person name="Finy P."/>
            <person name="Geml J."/>
            <person name="Haridas S."/>
            <person name="Hughes K."/>
            <person name="Justo A."/>
            <person name="Karasinski D."/>
            <person name="Kautmanova I."/>
            <person name="Kiss B."/>
            <person name="Kocsube S."/>
            <person name="Kotiranta H."/>
            <person name="LaButti K.M."/>
            <person name="Lechner B.E."/>
            <person name="Liimatainen K."/>
            <person name="Lipzen A."/>
            <person name="Lukacs Z."/>
            <person name="Mihaltcheva S."/>
            <person name="Morgado L.N."/>
            <person name="Niskanen T."/>
            <person name="Noordeloos M.E."/>
            <person name="Ohm R.A."/>
            <person name="Ortiz-Santana B."/>
            <person name="Ovrebo C."/>
            <person name="Racz N."/>
            <person name="Riley R."/>
            <person name="Savchenko A."/>
            <person name="Shiryaev A."/>
            <person name="Soop K."/>
            <person name="Spirin V."/>
            <person name="Szebenyi C."/>
            <person name="Tomsovsky M."/>
            <person name="Tulloss R.E."/>
            <person name="Uehling J."/>
            <person name="Grigoriev I.V."/>
            <person name="Vagvolgyi C."/>
            <person name="Papp T."/>
            <person name="Martin F.M."/>
            <person name="Miettinen O."/>
            <person name="Hibbett D.S."/>
            <person name="Nagy L.G."/>
        </authorList>
    </citation>
    <scope>NUCLEOTIDE SEQUENCE [LARGE SCALE GENOMIC DNA]</scope>
    <source>
        <strain evidence="2 3">FP101781</strain>
    </source>
</reference>
<feature type="compositionally biased region" description="Polar residues" evidence="1">
    <location>
        <begin position="365"/>
        <end position="376"/>
    </location>
</feature>
<gene>
    <name evidence="2" type="ORF">FA13DRAFT_1080208</name>
</gene>
<evidence type="ECO:0000313" key="3">
    <source>
        <dbReference type="Proteomes" id="UP000298030"/>
    </source>
</evidence>
<accession>A0A4Y7TRA6</accession>
<evidence type="ECO:0000256" key="1">
    <source>
        <dbReference type="SAM" id="MobiDB-lite"/>
    </source>
</evidence>
<organism evidence="2 3">
    <name type="scientific">Coprinellus micaceus</name>
    <name type="common">Glistening ink-cap mushroom</name>
    <name type="synonym">Coprinus micaceus</name>
    <dbReference type="NCBI Taxonomy" id="71717"/>
    <lineage>
        <taxon>Eukaryota</taxon>
        <taxon>Fungi</taxon>
        <taxon>Dikarya</taxon>
        <taxon>Basidiomycota</taxon>
        <taxon>Agaricomycotina</taxon>
        <taxon>Agaricomycetes</taxon>
        <taxon>Agaricomycetidae</taxon>
        <taxon>Agaricales</taxon>
        <taxon>Agaricineae</taxon>
        <taxon>Psathyrellaceae</taxon>
        <taxon>Coprinellus</taxon>
    </lineage>
</organism>
<proteinExistence type="predicted"/>
<evidence type="ECO:0000313" key="2">
    <source>
        <dbReference type="EMBL" id="TEB36713.1"/>
    </source>
</evidence>
<comment type="caution">
    <text evidence="2">The sequence shown here is derived from an EMBL/GenBank/DDBJ whole genome shotgun (WGS) entry which is preliminary data.</text>
</comment>